<accession>D8UIS5</accession>
<name>D8UIS5_VOLCA</name>
<evidence type="ECO:0000313" key="2">
    <source>
        <dbReference type="Proteomes" id="UP000001058"/>
    </source>
</evidence>
<dbReference type="RefSeq" id="XP_002958560.1">
    <property type="nucleotide sequence ID" value="XM_002958514.1"/>
</dbReference>
<organism evidence="2">
    <name type="scientific">Volvox carteri f. nagariensis</name>
    <dbReference type="NCBI Taxonomy" id="3068"/>
    <lineage>
        <taxon>Eukaryota</taxon>
        <taxon>Viridiplantae</taxon>
        <taxon>Chlorophyta</taxon>
        <taxon>core chlorophytes</taxon>
        <taxon>Chlorophyceae</taxon>
        <taxon>CS clade</taxon>
        <taxon>Chlamydomonadales</taxon>
        <taxon>Volvocaceae</taxon>
        <taxon>Volvox</taxon>
    </lineage>
</organism>
<protein>
    <submittedName>
        <fullName evidence="1">Uncharacterized protein</fullName>
    </submittedName>
</protein>
<dbReference type="Proteomes" id="UP000001058">
    <property type="component" value="Unassembled WGS sequence"/>
</dbReference>
<reference evidence="1 2" key="1">
    <citation type="journal article" date="2010" name="Science">
        <title>Genomic analysis of organismal complexity in the multicellular green alga Volvox carteri.</title>
        <authorList>
            <person name="Prochnik S.E."/>
            <person name="Umen J."/>
            <person name="Nedelcu A.M."/>
            <person name="Hallmann A."/>
            <person name="Miller S.M."/>
            <person name="Nishii I."/>
            <person name="Ferris P."/>
            <person name="Kuo A."/>
            <person name="Mitros T."/>
            <person name="Fritz-Laylin L.K."/>
            <person name="Hellsten U."/>
            <person name="Chapman J."/>
            <person name="Simakov O."/>
            <person name="Rensing S.A."/>
            <person name="Terry A."/>
            <person name="Pangilinan J."/>
            <person name="Kapitonov V."/>
            <person name="Jurka J."/>
            <person name="Salamov A."/>
            <person name="Shapiro H."/>
            <person name="Schmutz J."/>
            <person name="Grimwood J."/>
            <person name="Lindquist E."/>
            <person name="Lucas S."/>
            <person name="Grigoriev I.V."/>
            <person name="Schmitt R."/>
            <person name="Kirk D."/>
            <person name="Rokhsar D.S."/>
        </authorList>
    </citation>
    <scope>NUCLEOTIDE SEQUENCE [LARGE SCALE GENOMIC DNA]</scope>
    <source>
        <strain evidence="2">f. Nagariensis / Eve</strain>
    </source>
</reference>
<dbReference type="InParanoid" id="D8UIS5"/>
<dbReference type="EMBL" id="GL378418">
    <property type="protein sequence ID" value="EFJ40356.1"/>
    <property type="molecule type" value="Genomic_DNA"/>
</dbReference>
<gene>
    <name evidence="1" type="ORF">VOLCADRAFT_108180</name>
</gene>
<keyword evidence="2" id="KW-1185">Reference proteome</keyword>
<evidence type="ECO:0000313" key="1">
    <source>
        <dbReference type="EMBL" id="EFJ40356.1"/>
    </source>
</evidence>
<dbReference type="AlphaFoldDB" id="D8UIS5"/>
<sequence length="145" mass="16656">MYMRAYRGHVQTRRTLHSAALQGENVLTCDNIHLRPRYAEALSSRRLKLQPSWTICQGMEPFLNTSPLRMQVKRYGMACYIKLSPCLWMSALPQYDSQVSPRRSGITTTEILTLALKQHCTQSMSEVQDTSPQCGRYNTFIHFGP</sequence>
<dbReference type="KEGG" id="vcn:VOLCADRAFT_108180"/>
<proteinExistence type="predicted"/>
<dbReference type="GeneID" id="9628033"/>